<dbReference type="SUPFAM" id="SSF75011">
    <property type="entry name" value="3-carboxy-cis,cis-mucoante lactonizing enzyme"/>
    <property type="match status" value="1"/>
</dbReference>
<dbReference type="OrthoDB" id="273823at2759"/>
<feature type="transmembrane region" description="Helical" evidence="2">
    <location>
        <begin position="929"/>
        <end position="951"/>
    </location>
</feature>
<feature type="transmembrane region" description="Helical" evidence="2">
    <location>
        <begin position="958"/>
        <end position="979"/>
    </location>
</feature>
<feature type="transmembrane region" description="Helical" evidence="2">
    <location>
        <begin position="752"/>
        <end position="770"/>
    </location>
</feature>
<reference evidence="4" key="1">
    <citation type="submission" date="2015-09" db="EMBL/GenBank/DDBJ databases">
        <authorList>
            <consortium name="Pathogen Informatics"/>
        </authorList>
    </citation>
    <scope>NUCLEOTIDE SEQUENCE [LARGE SCALE GENOMIC DNA]</scope>
    <source>
        <strain evidence="4">Lake Konstanz</strain>
    </source>
</reference>
<dbReference type="Proteomes" id="UP000051952">
    <property type="component" value="Unassembled WGS sequence"/>
</dbReference>
<evidence type="ECO:0000256" key="1">
    <source>
        <dbReference type="SAM" id="MobiDB-lite"/>
    </source>
</evidence>
<dbReference type="VEuPathDB" id="TriTrypDB:BSAL_15825"/>
<feature type="transmembrane region" description="Helical" evidence="2">
    <location>
        <begin position="782"/>
        <end position="802"/>
    </location>
</feature>
<proteinExistence type="predicted"/>
<dbReference type="EMBL" id="CYKH01001647">
    <property type="protein sequence ID" value="CUG88521.1"/>
    <property type="molecule type" value="Genomic_DNA"/>
</dbReference>
<feature type="compositionally biased region" description="Low complexity" evidence="1">
    <location>
        <begin position="416"/>
        <end position="458"/>
    </location>
</feature>
<name>A0A0S4JH16_BODSA</name>
<dbReference type="PANTHER" id="PTHR46388:SF2">
    <property type="entry name" value="NHL REPEAT-CONTAINING PROTEIN 2"/>
    <property type="match status" value="1"/>
</dbReference>
<dbReference type="Gene3D" id="2.120.10.30">
    <property type="entry name" value="TolB, C-terminal domain"/>
    <property type="match status" value="2"/>
</dbReference>
<keyword evidence="2" id="KW-0812">Transmembrane</keyword>
<organism evidence="3 4">
    <name type="scientific">Bodo saltans</name>
    <name type="common">Flagellated protozoan</name>
    <dbReference type="NCBI Taxonomy" id="75058"/>
    <lineage>
        <taxon>Eukaryota</taxon>
        <taxon>Discoba</taxon>
        <taxon>Euglenozoa</taxon>
        <taxon>Kinetoplastea</taxon>
        <taxon>Metakinetoplastina</taxon>
        <taxon>Eubodonida</taxon>
        <taxon>Bodonidae</taxon>
        <taxon>Bodo</taxon>
    </lineage>
</organism>
<accession>A0A0S4JH16</accession>
<feature type="compositionally biased region" description="Polar residues" evidence="1">
    <location>
        <begin position="380"/>
        <end position="415"/>
    </location>
</feature>
<keyword evidence="2" id="KW-1133">Transmembrane helix</keyword>
<protein>
    <submittedName>
        <fullName evidence="3">Membrane-associated protein, putative</fullName>
    </submittedName>
</protein>
<evidence type="ECO:0000256" key="2">
    <source>
        <dbReference type="SAM" id="Phobius"/>
    </source>
</evidence>
<dbReference type="AlphaFoldDB" id="A0A0S4JH16"/>
<feature type="region of interest" description="Disordered" evidence="1">
    <location>
        <begin position="380"/>
        <end position="458"/>
    </location>
</feature>
<gene>
    <name evidence="3" type="ORF">BSAL_15825</name>
</gene>
<sequence>MLAELFIPSDVVPVGVFSLLLKNAFHQSMRSAPSQLLVTFVVLSQVALQQCCGAADIPVVVSSVRNLGSNVNLNDIAVDRENNLLYVYGSCVYRLTLNGRVQQIAGSTSSSGTTDGVGEAARFGAAIWGITYDTVNNIAYVSDTVNSRIRTLDLSNNSVLTLAGNTSGYQDGVGMSALFSGNIYGVVHYPSQVDGMVLFVGDYGNSRVRRITVVSASVTTIAQTLSPCYFLCISRDGSSLYVGTDNTIVRIDPSTGAMVTLAGGTTGFADGIGASARFSSVLGIALNDNETALFVAEYSTNVVRRIDLLTNNVSTEAGAYGIPGLTDGPGLAARFSYLYGAKWYCNATSLLCGLLVADPGNGAIRLVAVERMPTRTLSAPLSFSHSVNSPTRSCSEATSSTPSVTHSNALTESGGTSSRTSSSSKATRTASSSRTASQTSFSSSKATRTASDTRRSSSPSATMYCALIAAVGTSSVGNLQRFHSSEVLLVPIVATQTVSSTSTFVSAAPISRAVLLQNLPLGMNLSVSLGGTIRGGPEMDDWTLVSAIINVLAASSEFPLVTAVMPFTILFADVVGSQQSLAVALQPPNTTNRWVPSSLSTFLEVSLVVTLVLRCPTDPTVTGDVVVEIPCPGEVQALAAEVKAASSVALYSMSLTGPAGGSAVGRFAAVRSLVLCSSSTDKSSVGLLAPLSIYACDDTNVASAAARGAIVGNIACWAGACVLMALVVASYARLARVSPRNSMEALGAPSQLLPLAIVTVPSTASSTFYVLREAQCSLDGMIAVVGVVMCACPVVILCWVAYMAPRRLVRVKHVQQASSNGELKKWMPVALHNPIAILFHRRVRWVEANTERRGVVDACSVKSDPGTKARGTKLDDPKGRRTPSWSRMATIILIDYALVWYVFVDVAVLTAAGFLGAVGSLGSGSACRATATVLLLLYLGQLVLCAVVRPFATLFSHVYALFTLTLSTLAVAFQVWYLFGSVVDSVDLSTLSQLLTAAAACDIVVAAVSILKSLLDVFDVLRACRRHVNAMFPKLQLTASSFSEPEHPKPVVEDSLLEVPHEFNETEDNVYIGTLMESLNSPLNAAHDDGPGDDGTILTAKESAYQVHHDLLHFYLKTQE</sequence>
<keyword evidence="4" id="KW-1185">Reference proteome</keyword>
<feature type="transmembrane region" description="Helical" evidence="2">
    <location>
        <begin position="888"/>
        <end position="917"/>
    </location>
</feature>
<evidence type="ECO:0000313" key="4">
    <source>
        <dbReference type="Proteomes" id="UP000051952"/>
    </source>
</evidence>
<dbReference type="PANTHER" id="PTHR46388">
    <property type="entry name" value="NHL REPEAT-CONTAINING PROTEIN 2"/>
    <property type="match status" value="1"/>
</dbReference>
<feature type="transmembrane region" description="Helical" evidence="2">
    <location>
        <begin position="991"/>
        <end position="1015"/>
    </location>
</feature>
<feature type="transmembrane region" description="Helical" evidence="2">
    <location>
        <begin position="710"/>
        <end position="732"/>
    </location>
</feature>
<dbReference type="InterPro" id="IPR011042">
    <property type="entry name" value="6-blade_b-propeller_TolB-like"/>
</dbReference>
<keyword evidence="2" id="KW-0472">Membrane</keyword>
<evidence type="ECO:0000313" key="3">
    <source>
        <dbReference type="EMBL" id="CUG88521.1"/>
    </source>
</evidence>